<proteinExistence type="predicted"/>
<organism evidence="2 3">
    <name type="scientific">Pontibacter rugosus</name>
    <dbReference type="NCBI Taxonomy" id="1745966"/>
    <lineage>
        <taxon>Bacteria</taxon>
        <taxon>Pseudomonadati</taxon>
        <taxon>Bacteroidota</taxon>
        <taxon>Cytophagia</taxon>
        <taxon>Cytophagales</taxon>
        <taxon>Hymenobacteraceae</taxon>
        <taxon>Pontibacter</taxon>
    </lineage>
</organism>
<dbReference type="Proteomes" id="UP001597094">
    <property type="component" value="Unassembled WGS sequence"/>
</dbReference>
<dbReference type="EMBL" id="JBHTLD010000028">
    <property type="protein sequence ID" value="MFD1185588.1"/>
    <property type="molecule type" value="Genomic_DNA"/>
</dbReference>
<evidence type="ECO:0000256" key="1">
    <source>
        <dbReference type="SAM" id="MobiDB-lite"/>
    </source>
</evidence>
<accession>A0ABW3SLV4</accession>
<name>A0ABW3SLV4_9BACT</name>
<reference evidence="3" key="1">
    <citation type="journal article" date="2019" name="Int. J. Syst. Evol. Microbiol.">
        <title>The Global Catalogue of Microorganisms (GCM) 10K type strain sequencing project: providing services to taxonomists for standard genome sequencing and annotation.</title>
        <authorList>
            <consortium name="The Broad Institute Genomics Platform"/>
            <consortium name="The Broad Institute Genome Sequencing Center for Infectious Disease"/>
            <person name="Wu L."/>
            <person name="Ma J."/>
        </authorList>
    </citation>
    <scope>NUCLEOTIDE SEQUENCE [LARGE SCALE GENOMIC DNA]</scope>
    <source>
        <strain evidence="3">JCM 31319</strain>
    </source>
</reference>
<gene>
    <name evidence="2" type="ORF">ACFQ2O_05145</name>
</gene>
<sequence length="74" mass="8509">MKNKDGARTTKRDGDSLGERDSIEKVTENPSPREADRESENTPPENEVYVNLEPDELHLSDEQKAEEVNRKKKK</sequence>
<protein>
    <submittedName>
        <fullName evidence="2">Uncharacterized protein</fullName>
    </submittedName>
</protein>
<dbReference type="RefSeq" id="WP_377523411.1">
    <property type="nucleotide sequence ID" value="NZ_JBHTLD010000028.1"/>
</dbReference>
<feature type="compositionally biased region" description="Basic and acidic residues" evidence="1">
    <location>
        <begin position="55"/>
        <end position="74"/>
    </location>
</feature>
<comment type="caution">
    <text evidence="2">The sequence shown here is derived from an EMBL/GenBank/DDBJ whole genome shotgun (WGS) entry which is preliminary data.</text>
</comment>
<feature type="compositionally biased region" description="Basic and acidic residues" evidence="1">
    <location>
        <begin position="1"/>
        <end position="40"/>
    </location>
</feature>
<evidence type="ECO:0000313" key="3">
    <source>
        <dbReference type="Proteomes" id="UP001597094"/>
    </source>
</evidence>
<feature type="region of interest" description="Disordered" evidence="1">
    <location>
        <begin position="1"/>
        <end position="74"/>
    </location>
</feature>
<keyword evidence="3" id="KW-1185">Reference proteome</keyword>
<evidence type="ECO:0000313" key="2">
    <source>
        <dbReference type="EMBL" id="MFD1185588.1"/>
    </source>
</evidence>